<dbReference type="Proteomes" id="UP001305414">
    <property type="component" value="Unassembled WGS sequence"/>
</dbReference>
<dbReference type="EMBL" id="JAWHQM010000007">
    <property type="protein sequence ID" value="KAK5628096.1"/>
    <property type="molecule type" value="Genomic_DNA"/>
</dbReference>
<comment type="caution">
    <text evidence="1">The sequence shown here is derived from an EMBL/GenBank/DDBJ whole genome shotgun (WGS) entry which is preliminary data.</text>
</comment>
<sequence length="119" mass="13592">MFTDSVNNKFAFGSNAINIDFLRTFNEFRDNHWMVRRDVAGGLKFVFEVLLAANNRHSSARKYITRTYENGIANIFGKFLSFSHRSELLPGRLINSDAVQNFRELLSVFGLINILGVCP</sequence>
<accession>A0AAN7UKV9</accession>
<protein>
    <submittedName>
        <fullName evidence="1">Uncharacterized protein</fullName>
    </submittedName>
</protein>
<evidence type="ECO:0000313" key="1">
    <source>
        <dbReference type="EMBL" id="KAK5628096.1"/>
    </source>
</evidence>
<organism evidence="1 2">
    <name type="scientific">Xylaria bambusicola</name>
    <dbReference type="NCBI Taxonomy" id="326684"/>
    <lineage>
        <taxon>Eukaryota</taxon>
        <taxon>Fungi</taxon>
        <taxon>Dikarya</taxon>
        <taxon>Ascomycota</taxon>
        <taxon>Pezizomycotina</taxon>
        <taxon>Sordariomycetes</taxon>
        <taxon>Xylariomycetidae</taxon>
        <taxon>Xylariales</taxon>
        <taxon>Xylariaceae</taxon>
        <taxon>Xylaria</taxon>
    </lineage>
</organism>
<reference evidence="1 2" key="1">
    <citation type="submission" date="2023-10" db="EMBL/GenBank/DDBJ databases">
        <title>Draft genome sequence of Xylaria bambusicola isolate GMP-LS, the root and basal stem rot pathogen of sugarcane in Indonesia.</title>
        <authorList>
            <person name="Selvaraj P."/>
            <person name="Muralishankar V."/>
            <person name="Muruganantham S."/>
            <person name="Sp S."/>
            <person name="Haryani S."/>
            <person name="Lau K.J.X."/>
            <person name="Naqvi N.I."/>
        </authorList>
    </citation>
    <scope>NUCLEOTIDE SEQUENCE [LARGE SCALE GENOMIC DNA]</scope>
    <source>
        <strain evidence="1">GMP-LS</strain>
    </source>
</reference>
<evidence type="ECO:0000313" key="2">
    <source>
        <dbReference type="Proteomes" id="UP001305414"/>
    </source>
</evidence>
<gene>
    <name evidence="1" type="ORF">RRF57_003811</name>
</gene>
<name>A0AAN7UKV9_9PEZI</name>
<keyword evidence="2" id="KW-1185">Reference proteome</keyword>
<proteinExistence type="predicted"/>
<dbReference type="AlphaFoldDB" id="A0AAN7UKV9"/>